<dbReference type="AlphaFoldDB" id="A0A6S7GDN3"/>
<reference evidence="3" key="1">
    <citation type="submission" date="2020-04" db="EMBL/GenBank/DDBJ databases">
        <authorList>
            <person name="Alioto T."/>
            <person name="Alioto T."/>
            <person name="Gomez Garrido J."/>
        </authorList>
    </citation>
    <scope>NUCLEOTIDE SEQUENCE</scope>
    <source>
        <strain evidence="3">A484AB</strain>
    </source>
</reference>
<evidence type="ECO:0000313" key="3">
    <source>
        <dbReference type="EMBL" id="CAB3986776.1"/>
    </source>
</evidence>
<organism evidence="3 4">
    <name type="scientific">Paramuricea clavata</name>
    <name type="common">Red gorgonian</name>
    <name type="synonym">Violescent sea-whip</name>
    <dbReference type="NCBI Taxonomy" id="317549"/>
    <lineage>
        <taxon>Eukaryota</taxon>
        <taxon>Metazoa</taxon>
        <taxon>Cnidaria</taxon>
        <taxon>Anthozoa</taxon>
        <taxon>Octocorallia</taxon>
        <taxon>Malacalcyonacea</taxon>
        <taxon>Plexauridae</taxon>
        <taxon>Paramuricea</taxon>
    </lineage>
</organism>
<accession>A0A6S7GDN3</accession>
<evidence type="ECO:0000313" key="4">
    <source>
        <dbReference type="Proteomes" id="UP001152795"/>
    </source>
</evidence>
<dbReference type="InterPro" id="IPR048366">
    <property type="entry name" value="TNP-like_GBD"/>
</dbReference>
<feature type="domain" description="Transposable element P transposase-like RNase H" evidence="1">
    <location>
        <begin position="441"/>
        <end position="577"/>
    </location>
</feature>
<dbReference type="InterPro" id="IPR048365">
    <property type="entry name" value="TNP-like_RNaseH_N"/>
</dbReference>
<dbReference type="Pfam" id="PF21787">
    <property type="entry name" value="TNP-like_RNaseH_N"/>
    <property type="match status" value="1"/>
</dbReference>
<proteinExistence type="predicted"/>
<name>A0A6S7GDN3_PARCT</name>
<comment type="caution">
    <text evidence="3">The sequence shown here is derived from an EMBL/GenBank/DDBJ whole genome shotgun (WGS) entry which is preliminary data.</text>
</comment>
<dbReference type="Pfam" id="PF21788">
    <property type="entry name" value="TNP-like_GBD"/>
    <property type="match status" value="1"/>
</dbReference>
<evidence type="ECO:0000259" key="2">
    <source>
        <dbReference type="Pfam" id="PF21788"/>
    </source>
</evidence>
<dbReference type="OrthoDB" id="2441813at2759"/>
<protein>
    <submittedName>
        <fullName evidence="3">Transposable element P transposase</fullName>
    </submittedName>
</protein>
<feature type="domain" description="Transposable element P transposase-like GTP-binding insertion" evidence="2">
    <location>
        <begin position="612"/>
        <end position="729"/>
    </location>
</feature>
<dbReference type="Proteomes" id="UP001152795">
    <property type="component" value="Unassembled WGS sequence"/>
</dbReference>
<dbReference type="EMBL" id="CACRXK020001070">
    <property type="protein sequence ID" value="CAB3986776.1"/>
    <property type="molecule type" value="Genomic_DNA"/>
</dbReference>
<gene>
    <name evidence="3" type="ORF">PACLA_8A004069</name>
</gene>
<evidence type="ECO:0000259" key="1">
    <source>
        <dbReference type="Pfam" id="PF21787"/>
    </source>
</evidence>
<keyword evidence="4" id="KW-1185">Reference proteome</keyword>
<sequence>MPGANCALVGCSTSRKSDLSLFKLPFAGQGDSEVTVKLKTDARKEWLRFTFNSFSDAKRKSLATGAVPTENLPLKSHESKPKTRQPLVRQNTVEACSTSEGSPPVEMTSADLISDESLEEFASKIKEKIPDPWVITTCNNTEIRIELWDSSYSIPRYILHVDSGLQFSLHVYNWLLPDIHPLYTTHRRRMDSARVVDFLEAIRGEKYLICEGLHQDEHVQSIAKDPGDASHTSFSNFDVMRHSVPNRVDMDSNFGVLVVFRCVDCQLLLGRQVDEEQVICDPCKKLQKNILVQQNRKSRSSSAPAKAKAPLTACSSEKLRATVVAKRLECKQLEDKMKKLQDKIEKSAVSVSEPLEKDLMTIMSGQNLDSTPHMKFFWEQQIHLLKTKKMGRRYHPQMIRFTLSIHCKSPSAYRELRDSVALILPSERVLRDYKNYFKPGAGIIKENIEELKEQTSKFTGIQKYVAVIMDEMKIQENLVFDKTSGELIGFIDLGDPLTTYANVDEETPIASHALAFLVRELCTNLKHVVAYYFTGNVTSFQLFPLFWKVVGVLETTVKLWVIAAVNDGASPNRKLFALHSKLGGTLPDGLVYKTPNLFFLARMIYFFADVPHLIKTARNCLYNSGSGLCSRYMWNDGQYLLFRHIADLFHHDQQYALHQLPKLTLDHVLLTGYSKMKVKLAVQVLSRTVATCLLESEDPSVVGTAMFCQMINDFFDCSNVRSLTESERKRNDRIKPYESPDDQRLVWTKDTFLKYLEDWRSSVAKRSDHPYTATQREKMFLSRQTYEGFKITGHSHIEAIKFLLSEGFSYVLSERFMQDVVEDYFGHQRTVRGRSDNPSAQQFGYNDLTIAAQRNIAPSVSGNVGGRYGKQKWFSVSEEPVKKRVKKKRNNLFQTVTFQK</sequence>